<gene>
    <name evidence="2" type="ORF">DAPPUDRAFT_256492</name>
</gene>
<evidence type="ECO:0000313" key="3">
    <source>
        <dbReference type="Proteomes" id="UP000000305"/>
    </source>
</evidence>
<dbReference type="HOGENOM" id="CLU_2833783_0_0_1"/>
<dbReference type="InParanoid" id="E9HBH1"/>
<dbReference type="KEGG" id="dpx:DAPPUDRAFT_256492"/>
<reference evidence="2 3" key="1">
    <citation type="journal article" date="2011" name="Science">
        <title>The ecoresponsive genome of Daphnia pulex.</title>
        <authorList>
            <person name="Colbourne J.K."/>
            <person name="Pfrender M.E."/>
            <person name="Gilbert D."/>
            <person name="Thomas W.K."/>
            <person name="Tucker A."/>
            <person name="Oakley T.H."/>
            <person name="Tokishita S."/>
            <person name="Aerts A."/>
            <person name="Arnold G.J."/>
            <person name="Basu M.K."/>
            <person name="Bauer D.J."/>
            <person name="Caceres C.E."/>
            <person name="Carmel L."/>
            <person name="Casola C."/>
            <person name="Choi J.H."/>
            <person name="Detter J.C."/>
            <person name="Dong Q."/>
            <person name="Dusheyko S."/>
            <person name="Eads B.D."/>
            <person name="Frohlich T."/>
            <person name="Geiler-Samerotte K.A."/>
            <person name="Gerlach D."/>
            <person name="Hatcher P."/>
            <person name="Jogdeo S."/>
            <person name="Krijgsveld J."/>
            <person name="Kriventseva E.V."/>
            <person name="Kultz D."/>
            <person name="Laforsch C."/>
            <person name="Lindquist E."/>
            <person name="Lopez J."/>
            <person name="Manak J.R."/>
            <person name="Muller J."/>
            <person name="Pangilinan J."/>
            <person name="Patwardhan R.P."/>
            <person name="Pitluck S."/>
            <person name="Pritham E.J."/>
            <person name="Rechtsteiner A."/>
            <person name="Rho M."/>
            <person name="Rogozin I.B."/>
            <person name="Sakarya O."/>
            <person name="Salamov A."/>
            <person name="Schaack S."/>
            <person name="Shapiro H."/>
            <person name="Shiga Y."/>
            <person name="Skalitzky C."/>
            <person name="Smith Z."/>
            <person name="Souvorov A."/>
            <person name="Sung W."/>
            <person name="Tang Z."/>
            <person name="Tsuchiya D."/>
            <person name="Tu H."/>
            <person name="Vos H."/>
            <person name="Wang M."/>
            <person name="Wolf Y.I."/>
            <person name="Yamagata H."/>
            <person name="Yamada T."/>
            <person name="Ye Y."/>
            <person name="Shaw J.R."/>
            <person name="Andrews J."/>
            <person name="Crease T.J."/>
            <person name="Tang H."/>
            <person name="Lucas S.M."/>
            <person name="Robertson H.M."/>
            <person name="Bork P."/>
            <person name="Koonin E.V."/>
            <person name="Zdobnov E.M."/>
            <person name="Grigoriev I.V."/>
            <person name="Lynch M."/>
            <person name="Boore J.L."/>
        </authorList>
    </citation>
    <scope>NUCLEOTIDE SEQUENCE [LARGE SCALE GENOMIC DNA]</scope>
</reference>
<organism evidence="2 3">
    <name type="scientific">Daphnia pulex</name>
    <name type="common">Water flea</name>
    <dbReference type="NCBI Taxonomy" id="6669"/>
    <lineage>
        <taxon>Eukaryota</taxon>
        <taxon>Metazoa</taxon>
        <taxon>Ecdysozoa</taxon>
        <taxon>Arthropoda</taxon>
        <taxon>Crustacea</taxon>
        <taxon>Branchiopoda</taxon>
        <taxon>Diplostraca</taxon>
        <taxon>Cladocera</taxon>
        <taxon>Anomopoda</taxon>
        <taxon>Daphniidae</taxon>
        <taxon>Daphnia</taxon>
    </lineage>
</organism>
<evidence type="ECO:0000256" key="1">
    <source>
        <dbReference type="SAM" id="MobiDB-lite"/>
    </source>
</evidence>
<name>E9HBH1_DAPPU</name>
<dbReference type="AlphaFoldDB" id="E9HBH1"/>
<dbReference type="Proteomes" id="UP000000305">
    <property type="component" value="Unassembled WGS sequence"/>
</dbReference>
<protein>
    <submittedName>
        <fullName evidence="2">Uncharacterized protein</fullName>
    </submittedName>
</protein>
<proteinExistence type="predicted"/>
<keyword evidence="3" id="KW-1185">Reference proteome</keyword>
<dbReference type="EMBL" id="GL732616">
    <property type="protein sequence ID" value="EFX70841.1"/>
    <property type="molecule type" value="Genomic_DNA"/>
</dbReference>
<accession>E9HBH1</accession>
<sequence length="66" mass="7521">MIIYQKEKQAIDNKRKGAALWEITAMPKRGDMPQAVWNEGGGSPRDQKRSRTTTLFPKCSMLGIRQ</sequence>
<feature type="region of interest" description="Disordered" evidence="1">
    <location>
        <begin position="31"/>
        <end position="51"/>
    </location>
</feature>
<evidence type="ECO:0000313" key="2">
    <source>
        <dbReference type="EMBL" id="EFX70841.1"/>
    </source>
</evidence>